<accession>A0A5N6LVZ7</accession>
<comment type="caution">
    <text evidence="1">The sequence shown here is derived from an EMBL/GenBank/DDBJ whole genome shotgun (WGS) entry which is preliminary data.</text>
</comment>
<keyword evidence="2" id="KW-1185">Reference proteome</keyword>
<gene>
    <name evidence="1" type="ORF">E3N88_39078</name>
</gene>
<name>A0A5N6LVZ7_9ASTR</name>
<dbReference type="AlphaFoldDB" id="A0A5N6LVZ7"/>
<dbReference type="Proteomes" id="UP000326396">
    <property type="component" value="Linkage Group LG8"/>
</dbReference>
<sequence length="183" mass="21133">MNPPVEVDDEEPVDEEIEMETPGGFLIIWMQERWNRGTRSYCLCMACEANCSLWRLLERLALDSLLNKTGTRQSYFIKKMSVRLNENRYKNKERRILDFSTPRATRGPQETLSRYATEPVALREGLEEPVAIRDRVKFSGFRVLNFGNGWGRGDSILGRSKTTLEATKEFWKASKARPIIGKP</sequence>
<evidence type="ECO:0000313" key="1">
    <source>
        <dbReference type="EMBL" id="KAD2805701.1"/>
    </source>
</evidence>
<dbReference type="EMBL" id="SZYD01000018">
    <property type="protein sequence ID" value="KAD2805701.1"/>
    <property type="molecule type" value="Genomic_DNA"/>
</dbReference>
<organism evidence="1 2">
    <name type="scientific">Mikania micrantha</name>
    <name type="common">bitter vine</name>
    <dbReference type="NCBI Taxonomy" id="192012"/>
    <lineage>
        <taxon>Eukaryota</taxon>
        <taxon>Viridiplantae</taxon>
        <taxon>Streptophyta</taxon>
        <taxon>Embryophyta</taxon>
        <taxon>Tracheophyta</taxon>
        <taxon>Spermatophyta</taxon>
        <taxon>Magnoliopsida</taxon>
        <taxon>eudicotyledons</taxon>
        <taxon>Gunneridae</taxon>
        <taxon>Pentapetalae</taxon>
        <taxon>asterids</taxon>
        <taxon>campanulids</taxon>
        <taxon>Asterales</taxon>
        <taxon>Asteraceae</taxon>
        <taxon>Asteroideae</taxon>
        <taxon>Heliantheae alliance</taxon>
        <taxon>Eupatorieae</taxon>
        <taxon>Mikania</taxon>
    </lineage>
</organism>
<protein>
    <submittedName>
        <fullName evidence="1">Uncharacterized protein</fullName>
    </submittedName>
</protein>
<evidence type="ECO:0000313" key="2">
    <source>
        <dbReference type="Proteomes" id="UP000326396"/>
    </source>
</evidence>
<proteinExistence type="predicted"/>
<reference evidence="1 2" key="1">
    <citation type="submission" date="2019-05" db="EMBL/GenBank/DDBJ databases">
        <title>Mikania micrantha, genome provides insights into the molecular mechanism of rapid growth.</title>
        <authorList>
            <person name="Liu B."/>
        </authorList>
    </citation>
    <scope>NUCLEOTIDE SEQUENCE [LARGE SCALE GENOMIC DNA]</scope>
    <source>
        <strain evidence="1">NLD-2019</strain>
        <tissue evidence="1">Leaf</tissue>
    </source>
</reference>